<dbReference type="EMBL" id="KV460657">
    <property type="protein sequence ID" value="OCA16167.1"/>
    <property type="molecule type" value="Genomic_DNA"/>
</dbReference>
<gene>
    <name evidence="2" type="ORF">XENTR_v90028678mg</name>
</gene>
<reference evidence="2" key="2">
    <citation type="journal article" date="2010" name="Science">
        <title>The genome of the Western clawed frog Xenopus tropicalis.</title>
        <authorList>
            <person name="Hellsten U."/>
            <person name="Harland R.M."/>
            <person name="Gilchrist M.J."/>
            <person name="Hendrix D."/>
            <person name="Jurka J."/>
            <person name="Kapitonov V."/>
            <person name="Ovcharenko I."/>
            <person name="Putnam N.H."/>
            <person name="Shu S."/>
            <person name="Taher L."/>
            <person name="Blitz I.L."/>
            <person name="Blumberg B."/>
            <person name="Dichmann D.S."/>
            <person name="Dubchak I."/>
            <person name="Amaya E."/>
            <person name="Detter J.C."/>
            <person name="Fletcher R."/>
            <person name="Gerhard D.S."/>
            <person name="Goodstein D."/>
            <person name="Graves T."/>
            <person name="Grigoriev I.V."/>
            <person name="Grimwood J."/>
            <person name="Kawashima T."/>
            <person name="Lindquist E."/>
            <person name="Lucas S.M."/>
            <person name="Mead P.E."/>
            <person name="Mitros T."/>
            <person name="Ogino H."/>
            <person name="Ohta Y."/>
            <person name="Poliakov A.V."/>
            <person name="Pollet N."/>
            <person name="Robert J."/>
            <person name="Salamov A."/>
            <person name="Sater A.K."/>
            <person name="Schmutz J."/>
            <person name="Terry A."/>
            <person name="Vize P.D."/>
            <person name="Warren W.C."/>
            <person name="Wells D."/>
            <person name="Wills A."/>
            <person name="Wilson R.K."/>
            <person name="Zimmerman L.B."/>
            <person name="Zorn A.M."/>
            <person name="Grainger R."/>
            <person name="Grammer T."/>
            <person name="Khokha M.K."/>
            <person name="Richardson P.M."/>
            <person name="Rokhsar D.S."/>
        </authorList>
    </citation>
    <scope>NUCLEOTIDE SEQUENCE [LARGE SCALE GENOMIC DNA]</scope>
    <source>
        <strain evidence="2">Nigerian</strain>
    </source>
</reference>
<sequence>MEEVVALKRAFGSVRRGPGAELLLGRRLLRFSRFGFGCLGLCGALCSFRLWSLFSRALGSFGLGGLFSRALGHLLGFGRFGLLGGLCRFLHLLGALCCCRDLLGLFRGLVRLLCRRWFLGFGRRWLLLGRLLLTLQLLLVQLEGSGGSAPLDLGESPLSDQGLESQLEAAVVLLHIVASGSQSLLESGQGHPAALLRGGHGFHDQFGRAGPGGFLGFSATLLGLLLLGSGGFSRGRGGSGLRHSKL</sequence>
<reference evidence="2" key="3">
    <citation type="submission" date="2016-05" db="EMBL/GenBank/DDBJ databases">
        <title>WGS assembly of Xenopus tropicalis.</title>
        <authorList>
            <person name="Sessions A."/>
            <person name="Jenkins J."/>
            <person name="Mitros T."/>
            <person name="Lyons J.T."/>
            <person name="Dichmann D.S."/>
            <person name="Robert J."/>
            <person name="Harland R.M."/>
            <person name="Rokhsar D.S."/>
        </authorList>
    </citation>
    <scope>NUCLEOTIDE SEQUENCE</scope>
    <source>
        <strain evidence="2">Nigerian</strain>
    </source>
</reference>
<accession>A0A1B8XZQ5</accession>
<feature type="transmembrane region" description="Helical" evidence="1">
    <location>
        <begin position="214"/>
        <end position="232"/>
    </location>
</feature>
<protein>
    <submittedName>
        <fullName evidence="2">Uncharacterized protein</fullName>
    </submittedName>
</protein>
<proteinExistence type="predicted"/>
<organism evidence="2">
    <name type="scientific">Xenopus tropicalis</name>
    <name type="common">Western clawed frog</name>
    <name type="synonym">Silurana tropicalis</name>
    <dbReference type="NCBI Taxonomy" id="8364"/>
    <lineage>
        <taxon>Eukaryota</taxon>
        <taxon>Metazoa</taxon>
        <taxon>Chordata</taxon>
        <taxon>Craniata</taxon>
        <taxon>Vertebrata</taxon>
        <taxon>Euteleostomi</taxon>
        <taxon>Amphibia</taxon>
        <taxon>Batrachia</taxon>
        <taxon>Anura</taxon>
        <taxon>Pipoidea</taxon>
        <taxon>Pipidae</taxon>
        <taxon>Xenopodinae</taxon>
        <taxon>Xenopus</taxon>
        <taxon>Silurana</taxon>
    </lineage>
</organism>
<feature type="transmembrane region" description="Helical" evidence="1">
    <location>
        <begin position="74"/>
        <end position="103"/>
    </location>
</feature>
<keyword evidence="1" id="KW-0812">Transmembrane</keyword>
<dbReference type="AlphaFoldDB" id="A0A1B8XZQ5"/>
<feature type="transmembrane region" description="Helical" evidence="1">
    <location>
        <begin position="34"/>
        <end position="54"/>
    </location>
</feature>
<evidence type="ECO:0000256" key="1">
    <source>
        <dbReference type="SAM" id="Phobius"/>
    </source>
</evidence>
<keyword evidence="1" id="KW-1133">Transmembrane helix</keyword>
<keyword evidence="1" id="KW-0472">Membrane</keyword>
<evidence type="ECO:0000313" key="2">
    <source>
        <dbReference type="EMBL" id="OCA16167.1"/>
    </source>
</evidence>
<reference evidence="2" key="1">
    <citation type="submission" date="2009-11" db="EMBL/GenBank/DDBJ databases">
        <authorList>
            <consortium name="US DOE Joint Genome Institute (JGI-PGF)"/>
            <person name="Ottilar R."/>
            <person name="Schmutz J."/>
            <person name="Salamov A."/>
            <person name="Cheng J.F."/>
            <person name="Lucas S."/>
            <person name="Pitluck S."/>
            <person name="Gundlach H."/>
            <person name="Guo Y."/>
            <person name="Haberer G."/>
            <person name="Nasrallah J."/>
            <person name="Mayer K.F.X."/>
            <person name="van de Peer Y."/>
            <person name="Weigel D."/>
            <person name="Grigoriev I.V."/>
        </authorList>
    </citation>
    <scope>NUCLEOTIDE SEQUENCE</scope>
    <source>
        <strain evidence="2">Nigerian</strain>
    </source>
</reference>
<name>A0A1B8XZQ5_XENTR</name>